<dbReference type="EMBL" id="GADI01001563">
    <property type="protein sequence ID" value="JAA72245.1"/>
    <property type="molecule type" value="mRNA"/>
</dbReference>
<organism evidence="2">
    <name type="scientific">Ixodes ricinus</name>
    <name type="common">Common tick</name>
    <name type="synonym">Acarus ricinus</name>
    <dbReference type="NCBI Taxonomy" id="34613"/>
    <lineage>
        <taxon>Eukaryota</taxon>
        <taxon>Metazoa</taxon>
        <taxon>Ecdysozoa</taxon>
        <taxon>Arthropoda</taxon>
        <taxon>Chelicerata</taxon>
        <taxon>Arachnida</taxon>
        <taxon>Acari</taxon>
        <taxon>Parasitiformes</taxon>
        <taxon>Ixodida</taxon>
        <taxon>Ixodoidea</taxon>
        <taxon>Ixodidae</taxon>
        <taxon>Ixodinae</taxon>
        <taxon>Ixodes</taxon>
    </lineage>
</organism>
<name>A0A0K8RME0_IXORI</name>
<keyword evidence="1" id="KW-0732">Signal</keyword>
<evidence type="ECO:0000256" key="1">
    <source>
        <dbReference type="SAM" id="SignalP"/>
    </source>
</evidence>
<dbReference type="Gene3D" id="2.40.128.20">
    <property type="match status" value="1"/>
</dbReference>
<dbReference type="InterPro" id="IPR002970">
    <property type="entry name" value="Tick_his-bd"/>
</dbReference>
<dbReference type="InterPro" id="IPR012674">
    <property type="entry name" value="Calycin"/>
</dbReference>
<dbReference type="AlphaFoldDB" id="A0A0K8RME0"/>
<dbReference type="GO" id="GO:0043176">
    <property type="term" value="F:amine binding"/>
    <property type="evidence" value="ECO:0007669"/>
    <property type="project" value="InterPro"/>
</dbReference>
<protein>
    <submittedName>
        <fullName evidence="2">Putative salivary lipocalin</fullName>
    </submittedName>
</protein>
<accession>A0A0K8RME0</accession>
<dbReference type="GO" id="GO:0030682">
    <property type="term" value="P:symbiont-mediated perturbation of host defenses"/>
    <property type="evidence" value="ECO:0007669"/>
    <property type="project" value="InterPro"/>
</dbReference>
<feature type="signal peptide" evidence="1">
    <location>
        <begin position="1"/>
        <end position="20"/>
    </location>
</feature>
<reference evidence="2" key="1">
    <citation type="submission" date="2012-12" db="EMBL/GenBank/DDBJ databases">
        <title>Identification and characterization of a phenylalanine ammonia-lyase gene family in Isatis indigotica Fort.</title>
        <authorList>
            <person name="Liu Q."/>
            <person name="Chen J."/>
            <person name="Zhou X."/>
            <person name="Di P."/>
            <person name="Xiao Y."/>
            <person name="Xuan H."/>
            <person name="Zhang L."/>
            <person name="Chen W."/>
        </authorList>
    </citation>
    <scope>NUCLEOTIDE SEQUENCE</scope>
    <source>
        <tissue evidence="2">Salivary gland</tissue>
    </source>
</reference>
<dbReference type="Pfam" id="PF02098">
    <property type="entry name" value="His_binding"/>
    <property type="match status" value="1"/>
</dbReference>
<sequence>MKAVTFLLSICFWLPRQVMTNNETEIDNRPDCEKHQDINKALQNVDPFSWMYHRTYQPKPEEPEYACVYANVTKLNGTGNYMFRQGWTTVDNKTVEVPLFVKTERTPEYKRQEDNAMRVTLRNGQACELYVHSKISE</sequence>
<evidence type="ECO:0000313" key="2">
    <source>
        <dbReference type="EMBL" id="JAA72245.1"/>
    </source>
</evidence>
<proteinExistence type="evidence at transcript level"/>
<feature type="chain" id="PRO_5005518663" evidence="1">
    <location>
        <begin position="21"/>
        <end position="137"/>
    </location>
</feature>